<dbReference type="Proteomes" id="UP000683520">
    <property type="component" value="Chromosome"/>
</dbReference>
<feature type="domain" description="Suppressor of fused-like" evidence="1">
    <location>
        <begin position="38"/>
        <end position="185"/>
    </location>
</feature>
<dbReference type="InterPro" id="IPR020941">
    <property type="entry name" value="SUFU-like_domain"/>
</dbReference>
<dbReference type="EMBL" id="JAAUVV010000007">
    <property type="protein sequence ID" value="NJJ03683.1"/>
    <property type="molecule type" value="Genomic_DNA"/>
</dbReference>
<reference evidence="2 4" key="1">
    <citation type="submission" date="2020-03" db="EMBL/GenBank/DDBJ databases">
        <title>Draft genome sequences of bacterial isolates from the female urobiome.</title>
        <authorList>
            <person name="Miller-Ensminger T."/>
            <person name="Wolfe A.J."/>
            <person name="Putonti C."/>
        </authorList>
    </citation>
    <scope>NUCLEOTIDE SEQUENCE [LARGE SCALE GENOMIC DNA]</scope>
    <source>
        <strain evidence="2 4">UMB8490</strain>
    </source>
</reference>
<protein>
    <submittedName>
        <fullName evidence="2">Suppressor of fused domain protein</fullName>
    </submittedName>
</protein>
<evidence type="ECO:0000259" key="1">
    <source>
        <dbReference type="Pfam" id="PF05076"/>
    </source>
</evidence>
<organism evidence="2 4">
    <name type="scientific">Corynebacterium coyleae</name>
    <dbReference type="NCBI Taxonomy" id="53374"/>
    <lineage>
        <taxon>Bacteria</taxon>
        <taxon>Bacillati</taxon>
        <taxon>Actinomycetota</taxon>
        <taxon>Actinomycetes</taxon>
        <taxon>Mycobacteriales</taxon>
        <taxon>Corynebacteriaceae</taxon>
        <taxon>Corynebacterium</taxon>
    </lineage>
</organism>
<dbReference type="GeneID" id="92750359"/>
<accession>A0AAP6XLV4</accession>
<dbReference type="SUPFAM" id="SSF103359">
    <property type="entry name" value="Suppressor of Fused, N-terminal domain"/>
    <property type="match status" value="1"/>
</dbReference>
<dbReference type="AlphaFoldDB" id="A0AAP6XLV4"/>
<dbReference type="RefSeq" id="WP_092102036.1">
    <property type="nucleotide sequence ID" value="NZ_CP047198.1"/>
</dbReference>
<evidence type="ECO:0000313" key="3">
    <source>
        <dbReference type="EMBL" id="QXB18052.1"/>
    </source>
</evidence>
<reference evidence="3 5" key="2">
    <citation type="submission" date="2021-06" db="EMBL/GenBank/DDBJ databases">
        <title>FDA dAtabase for Regulatory Grade micrObial Sequences (FDA-ARGOS): Supporting development and validation of Infectious Disease Dx tests.</title>
        <authorList>
            <person name="Sproer C."/>
            <person name="Gronow S."/>
            <person name="Severitt S."/>
            <person name="Schroder I."/>
            <person name="Tallon L."/>
            <person name="Sadzewicz L."/>
            <person name="Zhao X."/>
            <person name="Boylan J."/>
            <person name="Ott S."/>
            <person name="Bowen H."/>
            <person name="Vavikolanu K."/>
            <person name="Mehta A."/>
            <person name="Aluvathingal J."/>
            <person name="Nadendla S."/>
            <person name="Lowell S."/>
            <person name="Myers T."/>
            <person name="Yan Y."/>
        </authorList>
    </citation>
    <scope>NUCLEOTIDE SEQUENCE [LARGE SCALE GENOMIC DNA]</scope>
    <source>
        <strain evidence="3 5">FDAARGOS 1425</strain>
    </source>
</reference>
<proteinExistence type="predicted"/>
<dbReference type="EMBL" id="CP077302">
    <property type="protein sequence ID" value="QXB18052.1"/>
    <property type="molecule type" value="Genomic_DNA"/>
</dbReference>
<sequence>MGVFDRWRRGPSTGGDLVLERLAAATGGAQSYTFSYAEVDVLAFLVDDPLPHVLYCTFGLSQVESSQRVAGTQTELTLRIPMDDEVFPPEWPAQQLARMARNVVRSGVEIEPGHYLSSASGSLAGFVFVADPLLGCAEGPTGRVQFTYAAGLVGDDLERMLRWDPVKFAGVLGEHVPLGLTDPARAPLSSDPQVRVLLDDASHTDGSSIGANTAKYLDVDVAGRVDLDERAAAALLRAARYRLLFGKSYALIRNDTWLMFDPKAIDLELAEDHIVVPGRADVANELLAVFDTAPGTYALTTVPLTFQVIDPTT</sequence>
<dbReference type="Proteomes" id="UP000591626">
    <property type="component" value="Unassembled WGS sequence"/>
</dbReference>
<evidence type="ECO:0000313" key="5">
    <source>
        <dbReference type="Proteomes" id="UP000683520"/>
    </source>
</evidence>
<keyword evidence="5" id="KW-1185">Reference proteome</keyword>
<name>A0AAP6XLV4_9CORY</name>
<dbReference type="Pfam" id="PF05076">
    <property type="entry name" value="SUFU"/>
    <property type="match status" value="1"/>
</dbReference>
<dbReference type="InterPro" id="IPR037181">
    <property type="entry name" value="SUFU_N"/>
</dbReference>
<evidence type="ECO:0000313" key="4">
    <source>
        <dbReference type="Proteomes" id="UP000591626"/>
    </source>
</evidence>
<evidence type="ECO:0000313" key="2">
    <source>
        <dbReference type="EMBL" id="NJJ03683.1"/>
    </source>
</evidence>
<gene>
    <name evidence="2" type="ORF">HC138_04830</name>
    <name evidence="3" type="ORF">I6L55_09210</name>
</gene>